<dbReference type="InterPro" id="IPR041656">
    <property type="entry name" value="TPR_5"/>
</dbReference>
<dbReference type="PANTHER" id="PTHR38788:SF3">
    <property type="entry name" value="CLR5 DOMAIN-CONTAINING PROTEIN"/>
    <property type="match status" value="1"/>
</dbReference>
<name>A0AAJ0MDX7_9PEZI</name>
<dbReference type="AlphaFoldDB" id="A0AAJ0MDX7"/>
<organism evidence="3 4">
    <name type="scientific">Lasiosphaeria hispida</name>
    <dbReference type="NCBI Taxonomy" id="260671"/>
    <lineage>
        <taxon>Eukaryota</taxon>
        <taxon>Fungi</taxon>
        <taxon>Dikarya</taxon>
        <taxon>Ascomycota</taxon>
        <taxon>Pezizomycotina</taxon>
        <taxon>Sordariomycetes</taxon>
        <taxon>Sordariomycetidae</taxon>
        <taxon>Sordariales</taxon>
        <taxon>Lasiosphaeriaceae</taxon>
        <taxon>Lasiosphaeria</taxon>
    </lineage>
</organism>
<dbReference type="InterPro" id="IPR011990">
    <property type="entry name" value="TPR-like_helical_dom_sf"/>
</dbReference>
<gene>
    <name evidence="3" type="ORF">B0T25DRAFT_188364</name>
</gene>
<comment type="caution">
    <text evidence="3">The sequence shown here is derived from an EMBL/GenBank/DDBJ whole genome shotgun (WGS) entry which is preliminary data.</text>
</comment>
<feature type="domain" description="Clr5" evidence="2">
    <location>
        <begin position="20"/>
        <end position="68"/>
    </location>
</feature>
<dbReference type="Pfam" id="PF14420">
    <property type="entry name" value="Clr5"/>
    <property type="match status" value="1"/>
</dbReference>
<protein>
    <recommendedName>
        <fullName evidence="5">Clr5 domain-containing protein</fullName>
    </recommendedName>
</protein>
<keyword evidence="4" id="KW-1185">Reference proteome</keyword>
<dbReference type="Pfam" id="PF12688">
    <property type="entry name" value="TPR_5"/>
    <property type="match status" value="1"/>
</dbReference>
<reference evidence="3" key="2">
    <citation type="submission" date="2023-06" db="EMBL/GenBank/DDBJ databases">
        <authorList>
            <consortium name="Lawrence Berkeley National Laboratory"/>
            <person name="Haridas S."/>
            <person name="Hensen N."/>
            <person name="Bonometti L."/>
            <person name="Westerberg I."/>
            <person name="Brannstrom I.O."/>
            <person name="Guillou S."/>
            <person name="Cros-Aarteil S."/>
            <person name="Calhoun S."/>
            <person name="Kuo A."/>
            <person name="Mondo S."/>
            <person name="Pangilinan J."/>
            <person name="Riley R."/>
            <person name="Labutti K."/>
            <person name="Andreopoulos B."/>
            <person name="Lipzen A."/>
            <person name="Chen C."/>
            <person name="Yanf M."/>
            <person name="Daum C."/>
            <person name="Ng V."/>
            <person name="Clum A."/>
            <person name="Steindorff A."/>
            <person name="Ohm R."/>
            <person name="Martin F."/>
            <person name="Silar P."/>
            <person name="Natvig D."/>
            <person name="Lalanne C."/>
            <person name="Gautier V."/>
            <person name="Ament-Velasquez S.L."/>
            <person name="Kruys A."/>
            <person name="Hutchinson M.I."/>
            <person name="Powell A.J."/>
            <person name="Barry K."/>
            <person name="Miller A.N."/>
            <person name="Grigoriev I.V."/>
            <person name="Debuchy R."/>
            <person name="Gladieux P."/>
            <person name="Thoren M.H."/>
            <person name="Johannesson H."/>
        </authorList>
    </citation>
    <scope>NUCLEOTIDE SEQUENCE</scope>
    <source>
        <strain evidence="3">CBS 955.72</strain>
    </source>
</reference>
<sequence>MSTTSEEVDGLPKVRKWATEHEFTKHRKVITELYADGTLPQLMSTMENEYDFYATVKMYKSRFRRWGLWKHNQADKVVEIVRLKKERDAAHKPSEFLLNGRRVDLERIESYLRRNDKMWRYLASAAAAANPPPTQAKASAIALICRTPSPSSRPLCLAAPDELQSEEIMYRAIRDYYDGAFSSRRWSFEDSASHSSPALTTAIHETSEGIKQGLEIWLRFRAALILLEQPLAKDGSNHAEGIKLMRVSFAQLSQNILSGREAPMLLFWIMHIMTLFRESHARDFHRIEMQLLKHLYELTTTTPSGSRHATSFLWRTLWGGGKGIARDRHHLRMCTAAAVEQFARHIGYMHPRTVELLNFSIFSSTPAGGDDAAGKEARFRELYRRLETLSTFDGRHLEVVCCLASHLRRHGKLAESAALLQDLLQTPKKAKALNEFPAVLFNVYSLLGFIKVKMEQPVEAESYYRTALDIAKVARQTSDEDGDLFEGLMGLEMSLRAQGRQADADAVLAEHRALVKESLEKMGEREDSA</sequence>
<evidence type="ECO:0000313" key="4">
    <source>
        <dbReference type="Proteomes" id="UP001275084"/>
    </source>
</evidence>
<dbReference type="Proteomes" id="UP001275084">
    <property type="component" value="Unassembled WGS sequence"/>
</dbReference>
<dbReference type="EMBL" id="JAUIQD010000004">
    <property type="protein sequence ID" value="KAK3352569.1"/>
    <property type="molecule type" value="Genomic_DNA"/>
</dbReference>
<evidence type="ECO:0000259" key="2">
    <source>
        <dbReference type="Pfam" id="PF14420"/>
    </source>
</evidence>
<accession>A0AAJ0MDX7</accession>
<evidence type="ECO:0008006" key="5">
    <source>
        <dbReference type="Google" id="ProtNLM"/>
    </source>
</evidence>
<evidence type="ECO:0000259" key="1">
    <source>
        <dbReference type="Pfam" id="PF12688"/>
    </source>
</evidence>
<dbReference type="Gene3D" id="1.25.40.10">
    <property type="entry name" value="Tetratricopeptide repeat domain"/>
    <property type="match status" value="1"/>
</dbReference>
<dbReference type="PANTHER" id="PTHR38788">
    <property type="entry name" value="CLR5 DOMAIN-CONTAINING PROTEIN"/>
    <property type="match status" value="1"/>
</dbReference>
<dbReference type="InterPro" id="IPR025676">
    <property type="entry name" value="Clr5_dom"/>
</dbReference>
<feature type="domain" description="Tetratrico peptide repeat group 5" evidence="1">
    <location>
        <begin position="367"/>
        <end position="436"/>
    </location>
</feature>
<evidence type="ECO:0000313" key="3">
    <source>
        <dbReference type="EMBL" id="KAK3352569.1"/>
    </source>
</evidence>
<reference evidence="3" key="1">
    <citation type="journal article" date="2023" name="Mol. Phylogenet. Evol.">
        <title>Genome-scale phylogeny and comparative genomics of the fungal order Sordariales.</title>
        <authorList>
            <person name="Hensen N."/>
            <person name="Bonometti L."/>
            <person name="Westerberg I."/>
            <person name="Brannstrom I.O."/>
            <person name="Guillou S."/>
            <person name="Cros-Aarteil S."/>
            <person name="Calhoun S."/>
            <person name="Haridas S."/>
            <person name="Kuo A."/>
            <person name="Mondo S."/>
            <person name="Pangilinan J."/>
            <person name="Riley R."/>
            <person name="LaButti K."/>
            <person name="Andreopoulos B."/>
            <person name="Lipzen A."/>
            <person name="Chen C."/>
            <person name="Yan M."/>
            <person name="Daum C."/>
            <person name="Ng V."/>
            <person name="Clum A."/>
            <person name="Steindorff A."/>
            <person name="Ohm R.A."/>
            <person name="Martin F."/>
            <person name="Silar P."/>
            <person name="Natvig D.O."/>
            <person name="Lalanne C."/>
            <person name="Gautier V."/>
            <person name="Ament-Velasquez S.L."/>
            <person name="Kruys A."/>
            <person name="Hutchinson M.I."/>
            <person name="Powell A.J."/>
            <person name="Barry K."/>
            <person name="Miller A.N."/>
            <person name="Grigoriev I.V."/>
            <person name="Debuchy R."/>
            <person name="Gladieux P."/>
            <person name="Hiltunen Thoren M."/>
            <person name="Johannesson H."/>
        </authorList>
    </citation>
    <scope>NUCLEOTIDE SEQUENCE</scope>
    <source>
        <strain evidence="3">CBS 955.72</strain>
    </source>
</reference>
<proteinExistence type="predicted"/>
<dbReference type="SUPFAM" id="SSF48452">
    <property type="entry name" value="TPR-like"/>
    <property type="match status" value="1"/>
</dbReference>